<dbReference type="CDD" id="cd07958">
    <property type="entry name" value="Anticodon_Ia_Leu_BEm"/>
    <property type="match status" value="1"/>
</dbReference>
<dbReference type="Gene3D" id="1.10.730.10">
    <property type="entry name" value="Isoleucyl-tRNA Synthetase, Domain 1"/>
    <property type="match status" value="1"/>
</dbReference>
<dbReference type="Pfam" id="PF00133">
    <property type="entry name" value="tRNA-synt_1"/>
    <property type="match status" value="1"/>
</dbReference>
<reference evidence="15 16" key="1">
    <citation type="journal article" date="2014" name="Genome Announc.">
        <title>Draft Genome Sequence of Geobacillus icigianus Strain G1w1T Isolated from Hot Springs in the Valley of Geysers, Kamchatka (Russian Federation).</title>
        <authorList>
            <person name="Bryanskaya A.V."/>
            <person name="Rozanov A.S."/>
            <person name="Logacheva M.D."/>
            <person name="Kotenko A.V."/>
            <person name="Peltek S.E."/>
        </authorList>
    </citation>
    <scope>NUCLEOTIDE SEQUENCE [LARGE SCALE GENOMIC DNA]</scope>
    <source>
        <strain evidence="15 16">G1w1</strain>
    </source>
</reference>
<evidence type="ECO:0000256" key="5">
    <source>
        <dbReference type="ARBA" id="ARBA00022840"/>
    </source>
</evidence>
<evidence type="ECO:0000256" key="7">
    <source>
        <dbReference type="ARBA" id="ARBA00023146"/>
    </source>
</evidence>
<dbReference type="GO" id="GO:0004823">
    <property type="term" value="F:leucine-tRNA ligase activity"/>
    <property type="evidence" value="ECO:0007669"/>
    <property type="project" value="UniProtKB-EC"/>
</dbReference>
<dbReference type="InterPro" id="IPR015413">
    <property type="entry name" value="Methionyl/Leucyl_tRNA_Synth"/>
</dbReference>
<dbReference type="InterPro" id="IPR025709">
    <property type="entry name" value="Leu_tRNA-synth_edit"/>
</dbReference>
<keyword evidence="5 9" id="KW-0067">ATP-binding</keyword>
<dbReference type="HAMAP" id="MF_00049_B">
    <property type="entry name" value="Leu_tRNA_synth_B"/>
    <property type="match status" value="1"/>
</dbReference>
<evidence type="ECO:0000256" key="10">
    <source>
        <dbReference type="RuleBase" id="RU363035"/>
    </source>
</evidence>
<dbReference type="Gene3D" id="3.40.50.620">
    <property type="entry name" value="HUPs"/>
    <property type="match status" value="2"/>
</dbReference>
<dbReference type="InterPro" id="IPR013155">
    <property type="entry name" value="M/V/L/I-tRNA-synth_anticd-bd"/>
</dbReference>
<evidence type="ECO:0000256" key="8">
    <source>
        <dbReference type="ARBA" id="ARBA00047469"/>
    </source>
</evidence>
<dbReference type="Pfam" id="PF09334">
    <property type="entry name" value="tRNA-synt_1g"/>
    <property type="match status" value="1"/>
</dbReference>
<dbReference type="SUPFAM" id="SSF52374">
    <property type="entry name" value="Nucleotidylyl transferase"/>
    <property type="match status" value="1"/>
</dbReference>
<dbReference type="PANTHER" id="PTHR43740">
    <property type="entry name" value="LEUCYL-TRNA SYNTHETASE"/>
    <property type="match status" value="1"/>
</dbReference>
<proteinExistence type="inferred from homology"/>
<feature type="domain" description="Aminoacyl-tRNA synthetase class Ia" evidence="11">
    <location>
        <begin position="411"/>
        <end position="604"/>
    </location>
</feature>
<evidence type="ECO:0000256" key="2">
    <source>
        <dbReference type="ARBA" id="ARBA00022490"/>
    </source>
</evidence>
<keyword evidence="2 9" id="KW-0963">Cytoplasm</keyword>
<feature type="domain" description="Methionyl/Leucyl tRNA synthetase" evidence="13">
    <location>
        <begin position="38"/>
        <end position="170"/>
    </location>
</feature>
<comment type="caution">
    <text evidence="9">Lacks conserved residue(s) required for the propagation of feature annotation.</text>
</comment>
<keyword evidence="7 9" id="KW-0030">Aminoacyl-tRNA synthetase</keyword>
<dbReference type="SUPFAM" id="SSF47323">
    <property type="entry name" value="Anticodon-binding domain of a subclass of class I aminoacyl-tRNA synthetases"/>
    <property type="match status" value="1"/>
</dbReference>
<evidence type="ECO:0000259" key="14">
    <source>
        <dbReference type="Pfam" id="PF13603"/>
    </source>
</evidence>
<dbReference type="RefSeq" id="WP_033020166.1">
    <property type="nucleotide sequence ID" value="NZ_JPYA02000001.1"/>
</dbReference>
<evidence type="ECO:0000256" key="9">
    <source>
        <dbReference type="HAMAP-Rule" id="MF_00049"/>
    </source>
</evidence>
<comment type="catalytic activity">
    <reaction evidence="8 9">
        <text>tRNA(Leu) + L-leucine + ATP = L-leucyl-tRNA(Leu) + AMP + diphosphate</text>
        <dbReference type="Rhea" id="RHEA:11688"/>
        <dbReference type="Rhea" id="RHEA-COMP:9613"/>
        <dbReference type="Rhea" id="RHEA-COMP:9622"/>
        <dbReference type="ChEBI" id="CHEBI:30616"/>
        <dbReference type="ChEBI" id="CHEBI:33019"/>
        <dbReference type="ChEBI" id="CHEBI:57427"/>
        <dbReference type="ChEBI" id="CHEBI:78442"/>
        <dbReference type="ChEBI" id="CHEBI:78494"/>
        <dbReference type="ChEBI" id="CHEBI:456215"/>
        <dbReference type="EC" id="6.1.1.4"/>
    </reaction>
</comment>
<dbReference type="EMBL" id="JPYA02000001">
    <property type="protein sequence ID" value="MEB3750083.1"/>
    <property type="molecule type" value="Genomic_DNA"/>
</dbReference>
<dbReference type="NCBIfam" id="TIGR00396">
    <property type="entry name" value="leuS_bact"/>
    <property type="match status" value="1"/>
</dbReference>
<dbReference type="CDD" id="cd00812">
    <property type="entry name" value="LeuRS_core"/>
    <property type="match status" value="1"/>
</dbReference>
<dbReference type="InterPro" id="IPR014729">
    <property type="entry name" value="Rossmann-like_a/b/a_fold"/>
</dbReference>
<evidence type="ECO:0000259" key="12">
    <source>
        <dbReference type="Pfam" id="PF08264"/>
    </source>
</evidence>
<evidence type="ECO:0000313" key="15">
    <source>
        <dbReference type="EMBL" id="MEB3750083.1"/>
    </source>
</evidence>
<dbReference type="Gene3D" id="3.90.740.10">
    <property type="entry name" value="Valyl/Leucyl/Isoleucyl-tRNA synthetase, editing domain"/>
    <property type="match status" value="1"/>
</dbReference>
<dbReference type="PROSITE" id="PS00178">
    <property type="entry name" value="AA_TRNA_LIGASE_I"/>
    <property type="match status" value="1"/>
</dbReference>
<accession>A0ABU6BDR9</accession>
<keyword evidence="16" id="KW-1185">Reference proteome</keyword>
<feature type="short sequence motif" description="'KMSKS' region" evidence="9">
    <location>
        <begin position="576"/>
        <end position="580"/>
    </location>
</feature>
<dbReference type="InterPro" id="IPR002302">
    <property type="entry name" value="Leu-tRNA-ligase"/>
</dbReference>
<comment type="subcellular location">
    <subcellularLocation>
        <location evidence="9">Cytoplasm</location>
    </subcellularLocation>
</comment>
<dbReference type="PRINTS" id="PR00985">
    <property type="entry name" value="TRNASYNTHLEU"/>
</dbReference>
<evidence type="ECO:0000256" key="1">
    <source>
        <dbReference type="ARBA" id="ARBA00005594"/>
    </source>
</evidence>
<dbReference type="Gene3D" id="3.10.20.590">
    <property type="match status" value="1"/>
</dbReference>
<dbReference type="Proteomes" id="UP000029267">
    <property type="component" value="Unassembled WGS sequence"/>
</dbReference>
<evidence type="ECO:0000259" key="13">
    <source>
        <dbReference type="Pfam" id="PF09334"/>
    </source>
</evidence>
<dbReference type="PANTHER" id="PTHR43740:SF2">
    <property type="entry name" value="LEUCINE--TRNA LIGASE, MITOCHONDRIAL"/>
    <property type="match status" value="1"/>
</dbReference>
<evidence type="ECO:0000256" key="3">
    <source>
        <dbReference type="ARBA" id="ARBA00022598"/>
    </source>
</evidence>
<dbReference type="SUPFAM" id="SSF50677">
    <property type="entry name" value="ValRS/IleRS/LeuRS editing domain"/>
    <property type="match status" value="1"/>
</dbReference>
<organism evidence="15 16">
    <name type="scientific">Geobacillus icigianus</name>
    <dbReference type="NCBI Taxonomy" id="1430331"/>
    <lineage>
        <taxon>Bacteria</taxon>
        <taxon>Bacillati</taxon>
        <taxon>Bacillota</taxon>
        <taxon>Bacilli</taxon>
        <taxon>Bacillales</taxon>
        <taxon>Anoxybacillaceae</taxon>
        <taxon>Geobacillus</taxon>
    </lineage>
</organism>
<keyword evidence="6 9" id="KW-0648">Protein biosynthesis</keyword>
<dbReference type="Pfam" id="PF08264">
    <property type="entry name" value="Anticodon_1"/>
    <property type="match status" value="1"/>
</dbReference>
<dbReference type="InterPro" id="IPR001412">
    <property type="entry name" value="aa-tRNA-synth_I_CS"/>
</dbReference>
<dbReference type="InterPro" id="IPR002300">
    <property type="entry name" value="aa-tRNA-synth_Ia"/>
</dbReference>
<comment type="similarity">
    <text evidence="1 9 10">Belongs to the class-I aminoacyl-tRNA synthetase family.</text>
</comment>
<feature type="domain" description="Leucyl-tRNA synthetase editing" evidence="14">
    <location>
        <begin position="219"/>
        <end position="399"/>
    </location>
</feature>
<evidence type="ECO:0000256" key="4">
    <source>
        <dbReference type="ARBA" id="ARBA00022741"/>
    </source>
</evidence>
<feature type="domain" description="Methionyl/Valyl/Leucyl/Isoleucyl-tRNA synthetase anticodon-binding" evidence="12">
    <location>
        <begin position="655"/>
        <end position="768"/>
    </location>
</feature>
<gene>
    <name evidence="9" type="primary">leuS</name>
    <name evidence="15" type="ORF">EP10_000922</name>
</gene>
<protein>
    <recommendedName>
        <fullName evidence="9">Leucine--tRNA ligase</fullName>
        <ecNumber evidence="9">6.1.1.4</ecNumber>
    </recommendedName>
    <alternativeName>
        <fullName evidence="9">Leucyl-tRNA synthetase</fullName>
        <shortName evidence="9">LeuRS</shortName>
    </alternativeName>
</protein>
<sequence length="805" mass="92271">MSFNHREIEKKWQDYWEKNKTFRTPDEDDKPKFYVLDMFPYPSGAGLHVGHPEGYTATDILARMKRMQGYNVLHPMGWDAFGLPAEQYALDTGNDPAEFTRKNIDNFRRQIKSLGFSYDWDREINTTDPNYYKWTQWIFLKLYEKGLAYMDEVPVNWCPALGTVLANEEVINGRSERGGHPVIRKPMRQWMLKITAYADRLLEDLEELDWPESIKEMQRNWIGRSEGAEIEFAVDGHDETFTVFTTRPDTLFGATYTVLAPEHPLVEKITTPEQKPAVAAYLKEVQSKSDLERTDLAKEKTGVFTGAYAIHPVTGARLPIWIADYVLMGYGTGAIMAVPAHDERDYEFAKTFDLPIKEVVAGGDIENGPYTGDGEHIHSEFLNGLNKQEASEKMIAWLEEHGKGRKKVSYRLRDWLFSRQRYWGEPIPIIHWEDGTMTTVPEEELPLVLPKTDEIRPSGTGESPLANIDEWVNVVDPKTGKKGRRETNTMPQWAGSCWYYLRYIDPHNDKQLADPEKLKQWLPVDVYIGGAEHAVLHLLYARFWHKFLYDLGIVPTKEPFQKLFNQGMILGENNEKMSKSKGNVVNPDDIVDSHGADTLRLYEMFMGPLEASIAWSTKGLDGARRFLDRVWRLFVTESGELNPNIVDEPANDQLERVYHQTVKKVTEDYEALRFNTAISQLMVFINEAYKAEQMKKAYMEGFVKLLSPVCPHIGEELWQKLGHTDTIAYEPWPTYDEAKLVEDVVGIVIQINGKVRAKLNVPVDLSKEALEERALADEKIKEQLAGKTVRKVIAVPGKLVNIVAN</sequence>
<name>A0ABU6BDR9_9BACL</name>
<dbReference type="InterPro" id="IPR009008">
    <property type="entry name" value="Val/Leu/Ile-tRNA-synth_edit"/>
</dbReference>
<evidence type="ECO:0000259" key="11">
    <source>
        <dbReference type="Pfam" id="PF00133"/>
    </source>
</evidence>
<dbReference type="InterPro" id="IPR009080">
    <property type="entry name" value="tRNAsynth_Ia_anticodon-bd"/>
</dbReference>
<comment type="caution">
    <text evidence="15">The sequence shown here is derived from an EMBL/GenBank/DDBJ whole genome shotgun (WGS) entry which is preliminary data.</text>
</comment>
<dbReference type="EC" id="6.1.1.4" evidence="9"/>
<keyword evidence="3 9" id="KW-0436">Ligase</keyword>
<feature type="binding site" evidence="9">
    <location>
        <position position="579"/>
    </location>
    <ligand>
        <name>ATP</name>
        <dbReference type="ChEBI" id="CHEBI:30616"/>
    </ligand>
</feature>
<dbReference type="Pfam" id="PF13603">
    <property type="entry name" value="tRNA-synt_1_2"/>
    <property type="match status" value="1"/>
</dbReference>
<evidence type="ECO:0000313" key="16">
    <source>
        <dbReference type="Proteomes" id="UP000029267"/>
    </source>
</evidence>
<evidence type="ECO:0000256" key="6">
    <source>
        <dbReference type="ARBA" id="ARBA00022917"/>
    </source>
</evidence>
<keyword evidence="4 9" id="KW-0547">Nucleotide-binding</keyword>